<dbReference type="EMBL" id="CP121472">
    <property type="protein sequence ID" value="WPL16408.1"/>
    <property type="molecule type" value="Genomic_DNA"/>
</dbReference>
<gene>
    <name evidence="1" type="ORF">Thiowin_01362</name>
</gene>
<protein>
    <submittedName>
        <fullName evidence="1">Uncharacterized protein</fullName>
    </submittedName>
</protein>
<evidence type="ECO:0000313" key="2">
    <source>
        <dbReference type="Proteomes" id="UP001432180"/>
    </source>
</evidence>
<sequence length="69" mass="7474">MALRRSSSKQADVGWVRHLGGDGEGSAARLKRNMSEDGKDCIAHPLTGVSLEIPHRLPIGDYTSPKLYA</sequence>
<keyword evidence="2" id="KW-1185">Reference proteome</keyword>
<reference evidence="1 2" key="1">
    <citation type="journal article" date="2023" name="Microorganisms">
        <title>Thiorhodovibrio frisius and Trv. litoralis spp. nov., Two Novel Members from a Clade of Fastidious Purple Sulfur Bacteria That Exhibit Unique Red-Shifted Light-Harvesting Capabilities.</title>
        <authorList>
            <person name="Methner A."/>
            <person name="Kuzyk S.B."/>
            <person name="Petersen J."/>
            <person name="Bauer S."/>
            <person name="Brinkmann H."/>
            <person name="Sichau K."/>
            <person name="Wanner G."/>
            <person name="Wolf J."/>
            <person name="Neumann-Schaal M."/>
            <person name="Henke P."/>
            <person name="Tank M."/>
            <person name="Sproer C."/>
            <person name="Bunk B."/>
            <person name="Overmann J."/>
        </authorList>
    </citation>
    <scope>NUCLEOTIDE SEQUENCE [LARGE SCALE GENOMIC DNA]</scope>
    <source>
        <strain evidence="1 2">DSM 6702</strain>
    </source>
</reference>
<evidence type="ECO:0000313" key="1">
    <source>
        <dbReference type="EMBL" id="WPL16408.1"/>
    </source>
</evidence>
<accession>A0ABZ0S810</accession>
<name>A0ABZ0S810_9GAMM</name>
<organism evidence="1 2">
    <name type="scientific">Thiorhodovibrio winogradskyi</name>
    <dbReference type="NCBI Taxonomy" id="77007"/>
    <lineage>
        <taxon>Bacteria</taxon>
        <taxon>Pseudomonadati</taxon>
        <taxon>Pseudomonadota</taxon>
        <taxon>Gammaproteobacteria</taxon>
        <taxon>Chromatiales</taxon>
        <taxon>Chromatiaceae</taxon>
        <taxon>Thiorhodovibrio</taxon>
    </lineage>
</organism>
<proteinExistence type="predicted"/>
<dbReference type="Proteomes" id="UP001432180">
    <property type="component" value="Chromosome"/>
</dbReference>